<name>A0A9P5ZXY8_PLEER</name>
<keyword evidence="2" id="KW-1185">Reference proteome</keyword>
<dbReference type="EMBL" id="MU154553">
    <property type="protein sequence ID" value="KAF9496338.1"/>
    <property type="molecule type" value="Genomic_DNA"/>
</dbReference>
<organism evidence="1 2">
    <name type="scientific">Pleurotus eryngii</name>
    <name type="common">Boletus of the steppes</name>
    <dbReference type="NCBI Taxonomy" id="5323"/>
    <lineage>
        <taxon>Eukaryota</taxon>
        <taxon>Fungi</taxon>
        <taxon>Dikarya</taxon>
        <taxon>Basidiomycota</taxon>
        <taxon>Agaricomycotina</taxon>
        <taxon>Agaricomycetes</taxon>
        <taxon>Agaricomycetidae</taxon>
        <taxon>Agaricales</taxon>
        <taxon>Pleurotineae</taxon>
        <taxon>Pleurotaceae</taxon>
        <taxon>Pleurotus</taxon>
    </lineage>
</organism>
<protein>
    <submittedName>
        <fullName evidence="1">Uncharacterized protein</fullName>
    </submittedName>
</protein>
<dbReference type="AlphaFoldDB" id="A0A9P5ZXY8"/>
<reference evidence="1" key="1">
    <citation type="submission" date="2020-11" db="EMBL/GenBank/DDBJ databases">
        <authorList>
            <consortium name="DOE Joint Genome Institute"/>
            <person name="Ahrendt S."/>
            <person name="Riley R."/>
            <person name="Andreopoulos W."/>
            <person name="Labutti K."/>
            <person name="Pangilinan J."/>
            <person name="Ruiz-Duenas F.J."/>
            <person name="Barrasa J.M."/>
            <person name="Sanchez-Garcia M."/>
            <person name="Camarero S."/>
            <person name="Miyauchi S."/>
            <person name="Serrano A."/>
            <person name="Linde D."/>
            <person name="Babiker R."/>
            <person name="Drula E."/>
            <person name="Ayuso-Fernandez I."/>
            <person name="Pacheco R."/>
            <person name="Padilla G."/>
            <person name="Ferreira P."/>
            <person name="Barriuso J."/>
            <person name="Kellner H."/>
            <person name="Castanera R."/>
            <person name="Alfaro M."/>
            <person name="Ramirez L."/>
            <person name="Pisabarro A.G."/>
            <person name="Kuo A."/>
            <person name="Tritt A."/>
            <person name="Lipzen A."/>
            <person name="He G."/>
            <person name="Yan M."/>
            <person name="Ng V."/>
            <person name="Cullen D."/>
            <person name="Martin F."/>
            <person name="Rosso M.-N."/>
            <person name="Henrissat B."/>
            <person name="Hibbett D."/>
            <person name="Martinez A.T."/>
            <person name="Grigoriev I.V."/>
        </authorList>
    </citation>
    <scope>NUCLEOTIDE SEQUENCE</scope>
    <source>
        <strain evidence="1">ATCC 90797</strain>
    </source>
</reference>
<gene>
    <name evidence="1" type="ORF">BDN71DRAFT_764969</name>
</gene>
<accession>A0A9P5ZXY8</accession>
<sequence length="207" mass="22744">MTKPLSICSTFSPPAIRLDPCLFWAYKRFCVHSAHDTGHKKRIVSSSTFFLRGSARIQRTSGEWSALPKGKLFTKDLCLMYHLHMLQRCSGLVQVSESSTYSRFPPESRCFCHINCGILVGVSPIFGSNGRATDVPAIVLLDHLAHAATRNNSGKAFNSIQSPTSPALMSRCILAPIVRCCPLLRLEPPNGSKVAPEKRTPCAKSPM</sequence>
<evidence type="ECO:0000313" key="1">
    <source>
        <dbReference type="EMBL" id="KAF9496338.1"/>
    </source>
</evidence>
<proteinExistence type="predicted"/>
<comment type="caution">
    <text evidence="1">The sequence shown here is derived from an EMBL/GenBank/DDBJ whole genome shotgun (WGS) entry which is preliminary data.</text>
</comment>
<dbReference type="Proteomes" id="UP000807025">
    <property type="component" value="Unassembled WGS sequence"/>
</dbReference>
<evidence type="ECO:0000313" key="2">
    <source>
        <dbReference type="Proteomes" id="UP000807025"/>
    </source>
</evidence>